<evidence type="ECO:0000256" key="3">
    <source>
        <dbReference type="ARBA" id="ARBA00023163"/>
    </source>
</evidence>
<dbReference type="PANTHER" id="PTHR44846">
    <property type="entry name" value="MANNOSYL-D-GLYCERATE TRANSPORT/METABOLISM SYSTEM REPRESSOR MNGR-RELATED"/>
    <property type="match status" value="1"/>
</dbReference>
<dbReference type="Proteomes" id="UP000284543">
    <property type="component" value="Unassembled WGS sequence"/>
</dbReference>
<dbReference type="Gene3D" id="1.10.10.10">
    <property type="entry name" value="Winged helix-like DNA-binding domain superfamily/Winged helix DNA-binding domain"/>
    <property type="match status" value="2"/>
</dbReference>
<dbReference type="GO" id="GO:0045892">
    <property type="term" value="P:negative regulation of DNA-templated transcription"/>
    <property type="evidence" value="ECO:0007669"/>
    <property type="project" value="TreeGrafter"/>
</dbReference>
<feature type="domain" description="HTH gntR-type" evidence="5">
    <location>
        <begin position="5"/>
        <end position="74"/>
    </location>
</feature>
<dbReference type="PANTHER" id="PTHR44846:SF17">
    <property type="entry name" value="GNTR-FAMILY TRANSCRIPTIONAL REGULATOR"/>
    <property type="match status" value="1"/>
</dbReference>
<sequence length="508" mass="58600">MKRKKTLHDYLYENLREQIETGYYKYGEALPSMNRLCETYHVGIRTVRDVLSELRDQGMIRTEERRPAVIVYGKTGEEDYIPDILAVLQRKTSVLAVYKTMELLMPRMFALSVQVCGVETAVEYFKRLKRDRRKEVRARWKASSNALYNLLDASHNLLFRDIFTSLEIGSRIPFFLEPEYTPPFSCCCGEYDDPMWMAEAVSAGDTRMIQEQFARMYRSLGHDIKRYLDWIESRFETGNIEQKNGYSWNCAQGHDHLYIQIARDLIDRIGLGFYKDGSFLPSEAALAQEYSVSVATIRRSISMLNRLGFCRTYNVKGTQVTLFNDQAAFQSMKNKVHKKDILMYLSGLQFMALASAPAALLAAPFIGREEIDCIEEELAGPYAVPLSILMHHIIEDLTLEPYQIILRQVSSILHWGYYYSFYQNGIRAGNELNQISHEAFRRLQAGDTEEFARLLSLCYCHALELVRDSMVVWGLSEAALFVTPQEMDKVKPCWTKPAEFAIVDKDSN</sequence>
<dbReference type="CDD" id="cd07377">
    <property type="entry name" value="WHTH_GntR"/>
    <property type="match status" value="2"/>
</dbReference>
<keyword evidence="4" id="KW-0812">Transmembrane</keyword>
<evidence type="ECO:0000256" key="4">
    <source>
        <dbReference type="SAM" id="Phobius"/>
    </source>
</evidence>
<dbReference type="InterPro" id="IPR036390">
    <property type="entry name" value="WH_DNA-bd_sf"/>
</dbReference>
<name>A0A412ZEH0_9FIRM</name>
<gene>
    <name evidence="6" type="ORF">DWW02_02325</name>
</gene>
<dbReference type="RefSeq" id="WP_118017363.1">
    <property type="nucleotide sequence ID" value="NZ_CAUHGS010000006.1"/>
</dbReference>
<dbReference type="InterPro" id="IPR050679">
    <property type="entry name" value="Bact_HTH_transcr_reg"/>
</dbReference>
<evidence type="ECO:0000256" key="2">
    <source>
        <dbReference type="ARBA" id="ARBA00023125"/>
    </source>
</evidence>
<evidence type="ECO:0000313" key="6">
    <source>
        <dbReference type="EMBL" id="RGV78589.1"/>
    </source>
</evidence>
<feature type="domain" description="HTH gntR-type" evidence="5">
    <location>
        <begin position="255"/>
        <end position="323"/>
    </location>
</feature>
<evidence type="ECO:0000313" key="7">
    <source>
        <dbReference type="Proteomes" id="UP000284543"/>
    </source>
</evidence>
<keyword evidence="1" id="KW-0805">Transcription regulation</keyword>
<dbReference type="AlphaFoldDB" id="A0A412ZEH0"/>
<reference evidence="6 7" key="1">
    <citation type="submission" date="2018-08" db="EMBL/GenBank/DDBJ databases">
        <title>A genome reference for cultivated species of the human gut microbiota.</title>
        <authorList>
            <person name="Zou Y."/>
            <person name="Xue W."/>
            <person name="Luo G."/>
        </authorList>
    </citation>
    <scope>NUCLEOTIDE SEQUENCE [LARGE SCALE GENOMIC DNA]</scope>
    <source>
        <strain evidence="6 7">AF14-18</strain>
    </source>
</reference>
<dbReference type="SUPFAM" id="SSF46785">
    <property type="entry name" value="Winged helix' DNA-binding domain"/>
    <property type="match status" value="2"/>
</dbReference>
<keyword evidence="4" id="KW-0472">Membrane</keyword>
<dbReference type="EMBL" id="QRZM01000001">
    <property type="protein sequence ID" value="RGV78589.1"/>
    <property type="molecule type" value="Genomic_DNA"/>
</dbReference>
<keyword evidence="4" id="KW-1133">Transmembrane helix</keyword>
<dbReference type="GO" id="GO:0003677">
    <property type="term" value="F:DNA binding"/>
    <property type="evidence" value="ECO:0007669"/>
    <property type="project" value="UniProtKB-KW"/>
</dbReference>
<feature type="transmembrane region" description="Helical" evidence="4">
    <location>
        <begin position="341"/>
        <end position="366"/>
    </location>
</feature>
<keyword evidence="2" id="KW-0238">DNA-binding</keyword>
<organism evidence="6 7">
    <name type="scientific">Enterocloster bolteae</name>
    <dbReference type="NCBI Taxonomy" id="208479"/>
    <lineage>
        <taxon>Bacteria</taxon>
        <taxon>Bacillati</taxon>
        <taxon>Bacillota</taxon>
        <taxon>Clostridia</taxon>
        <taxon>Lachnospirales</taxon>
        <taxon>Lachnospiraceae</taxon>
        <taxon>Enterocloster</taxon>
    </lineage>
</organism>
<evidence type="ECO:0000259" key="5">
    <source>
        <dbReference type="PROSITE" id="PS50949"/>
    </source>
</evidence>
<dbReference type="GO" id="GO:0003700">
    <property type="term" value="F:DNA-binding transcription factor activity"/>
    <property type="evidence" value="ECO:0007669"/>
    <property type="project" value="InterPro"/>
</dbReference>
<dbReference type="SMART" id="SM00345">
    <property type="entry name" value="HTH_GNTR"/>
    <property type="match status" value="2"/>
</dbReference>
<keyword evidence="3" id="KW-0804">Transcription</keyword>
<protein>
    <submittedName>
        <fullName evidence="6">GntR family transcriptional regulator</fullName>
    </submittedName>
</protein>
<proteinExistence type="predicted"/>
<evidence type="ECO:0000256" key="1">
    <source>
        <dbReference type="ARBA" id="ARBA00023015"/>
    </source>
</evidence>
<dbReference type="InterPro" id="IPR036388">
    <property type="entry name" value="WH-like_DNA-bd_sf"/>
</dbReference>
<dbReference type="PROSITE" id="PS50949">
    <property type="entry name" value="HTH_GNTR"/>
    <property type="match status" value="2"/>
</dbReference>
<dbReference type="InterPro" id="IPR000524">
    <property type="entry name" value="Tscrpt_reg_HTH_GntR"/>
</dbReference>
<comment type="caution">
    <text evidence="6">The sequence shown here is derived from an EMBL/GenBank/DDBJ whole genome shotgun (WGS) entry which is preliminary data.</text>
</comment>
<accession>A0A412ZEH0</accession>
<dbReference type="Pfam" id="PF00392">
    <property type="entry name" value="GntR"/>
    <property type="match status" value="2"/>
</dbReference>